<feature type="compositionally biased region" description="Low complexity" evidence="1">
    <location>
        <begin position="22"/>
        <end position="33"/>
    </location>
</feature>
<comment type="caution">
    <text evidence="2">The sequence shown here is derived from an EMBL/GenBank/DDBJ whole genome shotgun (WGS) entry which is preliminary data.</text>
</comment>
<sequence>MEGSYTHGEVEVNSEGGGSIGGKQNKGWKGQKFGQKKKWNNNKNGGGGAGGAKFKSGKFKRFKSGGKDKGKRRNA</sequence>
<dbReference type="AlphaFoldDB" id="A0A9D4EU32"/>
<feature type="region of interest" description="Disordered" evidence="1">
    <location>
        <begin position="1"/>
        <end position="75"/>
    </location>
</feature>
<organism evidence="2 3">
    <name type="scientific">Dreissena polymorpha</name>
    <name type="common">Zebra mussel</name>
    <name type="synonym">Mytilus polymorpha</name>
    <dbReference type="NCBI Taxonomy" id="45954"/>
    <lineage>
        <taxon>Eukaryota</taxon>
        <taxon>Metazoa</taxon>
        <taxon>Spiralia</taxon>
        <taxon>Lophotrochozoa</taxon>
        <taxon>Mollusca</taxon>
        <taxon>Bivalvia</taxon>
        <taxon>Autobranchia</taxon>
        <taxon>Heteroconchia</taxon>
        <taxon>Euheterodonta</taxon>
        <taxon>Imparidentia</taxon>
        <taxon>Neoheterodontei</taxon>
        <taxon>Myida</taxon>
        <taxon>Dreissenoidea</taxon>
        <taxon>Dreissenidae</taxon>
        <taxon>Dreissena</taxon>
    </lineage>
</organism>
<keyword evidence="3" id="KW-1185">Reference proteome</keyword>
<evidence type="ECO:0000313" key="2">
    <source>
        <dbReference type="EMBL" id="KAH3783977.1"/>
    </source>
</evidence>
<evidence type="ECO:0000256" key="1">
    <source>
        <dbReference type="SAM" id="MobiDB-lite"/>
    </source>
</evidence>
<proteinExistence type="predicted"/>
<gene>
    <name evidence="2" type="ORF">DPMN_161927</name>
</gene>
<feature type="compositionally biased region" description="Basic residues" evidence="1">
    <location>
        <begin position="55"/>
        <end position="75"/>
    </location>
</feature>
<protein>
    <submittedName>
        <fullName evidence="2">Uncharacterized protein</fullName>
    </submittedName>
</protein>
<accession>A0A9D4EU32</accession>
<dbReference type="Proteomes" id="UP000828390">
    <property type="component" value="Unassembled WGS sequence"/>
</dbReference>
<dbReference type="EMBL" id="JAIWYP010000008">
    <property type="protein sequence ID" value="KAH3783977.1"/>
    <property type="molecule type" value="Genomic_DNA"/>
</dbReference>
<reference evidence="2" key="2">
    <citation type="submission" date="2020-11" db="EMBL/GenBank/DDBJ databases">
        <authorList>
            <person name="McCartney M.A."/>
            <person name="Auch B."/>
            <person name="Kono T."/>
            <person name="Mallez S."/>
            <person name="Becker A."/>
            <person name="Gohl D.M."/>
            <person name="Silverstein K.A.T."/>
            <person name="Koren S."/>
            <person name="Bechman K.B."/>
            <person name="Herman A."/>
            <person name="Abrahante J.E."/>
            <person name="Garbe J."/>
        </authorList>
    </citation>
    <scope>NUCLEOTIDE SEQUENCE</scope>
    <source>
        <strain evidence="2">Duluth1</strain>
        <tissue evidence="2">Whole animal</tissue>
    </source>
</reference>
<reference evidence="2" key="1">
    <citation type="journal article" date="2019" name="bioRxiv">
        <title>The Genome of the Zebra Mussel, Dreissena polymorpha: A Resource for Invasive Species Research.</title>
        <authorList>
            <person name="McCartney M.A."/>
            <person name="Auch B."/>
            <person name="Kono T."/>
            <person name="Mallez S."/>
            <person name="Zhang Y."/>
            <person name="Obille A."/>
            <person name="Becker A."/>
            <person name="Abrahante J.E."/>
            <person name="Garbe J."/>
            <person name="Badalamenti J.P."/>
            <person name="Herman A."/>
            <person name="Mangelson H."/>
            <person name="Liachko I."/>
            <person name="Sullivan S."/>
            <person name="Sone E.D."/>
            <person name="Koren S."/>
            <person name="Silverstein K.A.T."/>
            <person name="Beckman K.B."/>
            <person name="Gohl D.M."/>
        </authorList>
    </citation>
    <scope>NUCLEOTIDE SEQUENCE</scope>
    <source>
        <strain evidence="2">Duluth1</strain>
        <tissue evidence="2">Whole animal</tissue>
    </source>
</reference>
<evidence type="ECO:0000313" key="3">
    <source>
        <dbReference type="Proteomes" id="UP000828390"/>
    </source>
</evidence>
<name>A0A9D4EU32_DREPO</name>